<feature type="domain" description="MucBP" evidence="4">
    <location>
        <begin position="834"/>
        <end position="897"/>
    </location>
</feature>
<dbReference type="InterPro" id="IPR009459">
    <property type="entry name" value="MucBP_dom"/>
</dbReference>
<dbReference type="SUPFAM" id="SSF52058">
    <property type="entry name" value="L domain-like"/>
    <property type="match status" value="1"/>
</dbReference>
<proteinExistence type="predicted"/>
<sequence length="1056" mass="118767">MWEGKMDNKLKGVIVLLFIFAQVTTLVAADTKPDTFDDPVEINETVSQNEVIEEKTDIDEVNINDDQPQQIEKDTVETTVSKPLDTENKESPVVTFTDPVMEDIIRIYTGIQIGTPITEKDMLRVVALDKNVWGRINNIKQWKNFEGLQYAKNLKVIDIAGYTDSLEDISAIKGLSVSHLNINGNEKITDISSIMGMPLKKLEINELDNLGDNTIEVLNSLTELNYVEVGYSKITDYTWVEGKPLKTFKSGANNLKNDDLKPLGTLKELDDVYLASNPLLTHLDVFENMNITESLNMNHTGIQDLSELKKLNGEVKHITLTGNGIEDLSPLADFTQKNITMVTLANNRIYDYSPLVYILENENTILYLGEQRTDLDPFSRNDENHYITNNPVIAVDGKKVEAYSNTESFKLENLEDNTKIKVTYGINNTTANDVMFSIWYKDKKLTQISAKAIKQPQLRINYKVGTWSQVDGPYYREIIEQEIHPLVMGEKYDFTDYIKTRKSDKLVGYELLEKTITDNVKGIAENDVVVDVAYTKIIPKYGYVYVEYKNQDGDTILESQRKDGVQGTSYDVSPLKTTINGYTFKSVKGTEKGIFTDKAQTITYVYSKDAIKAENVTIRFEDEAGITISKDSILEGNVGDSYDTTLLQTDFTGYTFKSVKGTEKGIFTDQAQTITYVYSKDAIKAENVTVRFEDEAGISISKDSILEGNVGDSYDTTLLQTDFTGYTFKSVKGTEKGIFTDKVQTVTYIYKKNVVHGADLTILYHDAFGNEIAEAISLKGIFGESYAINLEEKLLKIPGYTYSKYKGELKGTFSHQAYTLILIYIKDEITQGSVEIQYQDSEGKLLHKTEIVEGVVGDAYNVEERKIEIPGYTFKNIIGDLIGTYGNEAIKIVYIYEKDPIITSFVTVHYIDEAGNAIAPVFINEGVHKESFALELEIIQKTIEGYEFNRIEGDMVGNYINGNIDVYLVYEVVASKDAPIKDPSEKPETNPNKNGIIKQPRKGEKINTEKVVNPKIETSKKGTPKYLPSTGASQNYYLAGSLVIIGILIQVRRKED</sequence>
<evidence type="ECO:0000313" key="5">
    <source>
        <dbReference type="EMBL" id="EFY08310.1"/>
    </source>
</evidence>
<keyword evidence="3" id="KW-0732">Signal</keyword>
<dbReference type="AlphaFoldDB" id="E7FXT6"/>
<gene>
    <name evidence="5" type="ORF">HMPREF0357_11463</name>
</gene>
<dbReference type="Gene3D" id="3.80.10.10">
    <property type="entry name" value="Ribonuclease Inhibitor"/>
    <property type="match status" value="1"/>
</dbReference>
<protein>
    <submittedName>
        <fullName evidence="5">LPXTG-motif cell wall anchor domain protein</fullName>
    </submittedName>
</protein>
<evidence type="ECO:0000259" key="4">
    <source>
        <dbReference type="Pfam" id="PF06458"/>
    </source>
</evidence>
<feature type="chain" id="PRO_5039163088" evidence="3">
    <location>
        <begin position="29"/>
        <end position="1056"/>
    </location>
</feature>
<dbReference type="Proteomes" id="UP000003028">
    <property type="component" value="Unassembled WGS sequence"/>
</dbReference>
<feature type="domain" description="MucBP" evidence="4">
    <location>
        <begin position="615"/>
        <end position="678"/>
    </location>
</feature>
<feature type="region of interest" description="Disordered" evidence="2">
    <location>
        <begin position="980"/>
        <end position="1024"/>
    </location>
</feature>
<evidence type="ECO:0000313" key="6">
    <source>
        <dbReference type="Proteomes" id="UP000003028"/>
    </source>
</evidence>
<dbReference type="InterPro" id="IPR032675">
    <property type="entry name" value="LRR_dom_sf"/>
</dbReference>
<evidence type="ECO:0000256" key="2">
    <source>
        <dbReference type="SAM" id="MobiDB-lite"/>
    </source>
</evidence>
<feature type="domain" description="MucBP" evidence="4">
    <location>
        <begin position="687"/>
        <end position="751"/>
    </location>
</feature>
<organism evidence="5 6">
    <name type="scientific">Erysipelothrix rhusiopathiae ATCC 19414</name>
    <dbReference type="NCBI Taxonomy" id="525280"/>
    <lineage>
        <taxon>Bacteria</taxon>
        <taxon>Bacillati</taxon>
        <taxon>Bacillota</taxon>
        <taxon>Erysipelotrichia</taxon>
        <taxon>Erysipelotrichales</taxon>
        <taxon>Erysipelotrichaceae</taxon>
        <taxon>Erysipelothrix</taxon>
    </lineage>
</organism>
<dbReference type="EMBL" id="ACLK02000003">
    <property type="protein sequence ID" value="EFY08310.1"/>
    <property type="molecule type" value="Genomic_DNA"/>
</dbReference>
<keyword evidence="1" id="KW-0677">Repeat</keyword>
<dbReference type="Gene3D" id="3.10.20.320">
    <property type="entry name" value="Putative peptidoglycan bound protein (lpxtg motif)"/>
    <property type="match status" value="6"/>
</dbReference>
<feature type="signal peptide" evidence="3">
    <location>
        <begin position="1"/>
        <end position="28"/>
    </location>
</feature>
<name>E7FXT6_ERYRH</name>
<feature type="domain" description="MucBP" evidence="4">
    <location>
        <begin position="906"/>
        <end position="971"/>
    </location>
</feature>
<feature type="domain" description="MucBP" evidence="4">
    <location>
        <begin position="544"/>
        <end position="606"/>
    </location>
</feature>
<dbReference type="Pfam" id="PF06458">
    <property type="entry name" value="MucBP"/>
    <property type="match status" value="6"/>
</dbReference>
<evidence type="ECO:0000256" key="3">
    <source>
        <dbReference type="SAM" id="SignalP"/>
    </source>
</evidence>
<evidence type="ECO:0000256" key="1">
    <source>
        <dbReference type="ARBA" id="ARBA00022737"/>
    </source>
</evidence>
<accession>E7FXT6</accession>
<keyword evidence="6" id="KW-1185">Reference proteome</keyword>
<feature type="domain" description="MucBP" evidence="4">
    <location>
        <begin position="760"/>
        <end position="824"/>
    </location>
</feature>
<reference evidence="5" key="1">
    <citation type="submission" date="2011-01" db="EMBL/GenBank/DDBJ databases">
        <authorList>
            <person name="Muzny D."/>
            <person name="Qin X."/>
            <person name="Buhay C."/>
            <person name="Dugan-Rocha S."/>
            <person name="Ding Y."/>
            <person name="Chen G."/>
            <person name="Hawes A."/>
            <person name="Holder M."/>
            <person name="Jhangiani S."/>
            <person name="Johnson A."/>
            <person name="Khan Z."/>
            <person name="Li Z."/>
            <person name="Liu W."/>
            <person name="Liu X."/>
            <person name="Perez L."/>
            <person name="Shen H."/>
            <person name="Wang Q."/>
            <person name="Watt J."/>
            <person name="Xi L."/>
            <person name="Xin Y."/>
            <person name="Zhou J."/>
            <person name="Deng J."/>
            <person name="Jiang H."/>
            <person name="Liu Y."/>
            <person name="Qu J."/>
            <person name="Song X.-Z."/>
            <person name="Zhang L."/>
            <person name="Villasana D."/>
            <person name="Johnson A."/>
            <person name="Liu J."/>
            <person name="Liyanage D."/>
            <person name="Lorensuhewa L."/>
            <person name="Robinson T."/>
            <person name="Song A."/>
            <person name="Song B.-B."/>
            <person name="Dinh H."/>
            <person name="Thornton R."/>
            <person name="Coyle M."/>
            <person name="Francisco L."/>
            <person name="Jackson L."/>
            <person name="Javaid M."/>
            <person name="Korchina V."/>
            <person name="Kovar C."/>
            <person name="Mata R."/>
            <person name="Mathew T."/>
            <person name="Ngo R."/>
            <person name="Nguyen L."/>
            <person name="Nguyen N."/>
            <person name="Okwuonu G."/>
            <person name="Ongeri F."/>
            <person name="Pham C."/>
            <person name="Simmons D."/>
            <person name="Wilczek-Boney K."/>
            <person name="Hale W."/>
            <person name="Jakkamsetti A."/>
            <person name="Pham P."/>
            <person name="Ruth R."/>
            <person name="San Lucas F."/>
            <person name="Warren J."/>
            <person name="Zhang J."/>
            <person name="Zhao Z."/>
            <person name="Zhou C."/>
            <person name="Zhu D."/>
            <person name="Lee S."/>
            <person name="Bess C."/>
            <person name="Blankenburg K."/>
            <person name="Forbes L."/>
            <person name="Fu Q."/>
            <person name="Gubbala S."/>
            <person name="Hirani K."/>
            <person name="Jayaseelan J.C."/>
            <person name="Lara F."/>
            <person name="Munidasa M."/>
            <person name="Palculict T."/>
            <person name="Patil S."/>
            <person name="Pu L.-L."/>
            <person name="Saada N."/>
            <person name="Tang L."/>
            <person name="Weissenberger G."/>
            <person name="Zhu Y."/>
            <person name="Hemphill L."/>
            <person name="Shang Y."/>
            <person name="Youmans B."/>
            <person name="Ayvaz T."/>
            <person name="Ross M."/>
            <person name="Santibanez J."/>
            <person name="Aqrawi P."/>
            <person name="Gross S."/>
            <person name="Joshi V."/>
            <person name="Fowler G."/>
            <person name="Nazareth L."/>
            <person name="Reid J."/>
            <person name="Worley K."/>
            <person name="Petrosino J."/>
            <person name="Highlander S."/>
            <person name="Gibbs R."/>
        </authorList>
    </citation>
    <scope>NUCLEOTIDE SEQUENCE [LARGE SCALE GENOMIC DNA]</scope>
    <source>
        <strain evidence="5">ATCC 19414</strain>
    </source>
</reference>
<comment type="caution">
    <text evidence="5">The sequence shown here is derived from an EMBL/GenBank/DDBJ whole genome shotgun (WGS) entry which is preliminary data.</text>
</comment>